<evidence type="ECO:0000256" key="1">
    <source>
        <dbReference type="SAM" id="SignalP"/>
    </source>
</evidence>
<keyword evidence="3" id="KW-1185">Reference proteome</keyword>
<comment type="caution">
    <text evidence="2">The sequence shown here is derived from an EMBL/GenBank/DDBJ whole genome shotgun (WGS) entry which is preliminary data.</text>
</comment>
<dbReference type="Proteomes" id="UP001500235">
    <property type="component" value="Unassembled WGS sequence"/>
</dbReference>
<dbReference type="EMBL" id="BAABBQ010000001">
    <property type="protein sequence ID" value="GAA4018754.1"/>
    <property type="molecule type" value="Genomic_DNA"/>
</dbReference>
<reference evidence="3" key="1">
    <citation type="journal article" date="2019" name="Int. J. Syst. Evol. Microbiol.">
        <title>The Global Catalogue of Microorganisms (GCM) 10K type strain sequencing project: providing services to taxonomists for standard genome sequencing and annotation.</title>
        <authorList>
            <consortium name="The Broad Institute Genomics Platform"/>
            <consortium name="The Broad Institute Genome Sequencing Center for Infectious Disease"/>
            <person name="Wu L."/>
            <person name="Ma J."/>
        </authorList>
    </citation>
    <scope>NUCLEOTIDE SEQUENCE [LARGE SCALE GENOMIC DNA]</scope>
    <source>
        <strain evidence="3">JCM 17563</strain>
    </source>
</reference>
<gene>
    <name evidence="2" type="ORF">GCM10022280_17930</name>
</gene>
<evidence type="ECO:0000313" key="3">
    <source>
        <dbReference type="Proteomes" id="UP001500235"/>
    </source>
</evidence>
<evidence type="ECO:0000313" key="2">
    <source>
        <dbReference type="EMBL" id="GAA4018754.1"/>
    </source>
</evidence>
<sequence length="90" mass="9843">MDKLVASALFIAAIATGALANAAAPDHTDRKIQTEPSCVLYDVDGTCLVNSREAKGNDHNYLLNPEIMADFCANRATTRNELRWCEQLGF</sequence>
<dbReference type="RefSeq" id="WP_344707072.1">
    <property type="nucleotide sequence ID" value="NZ_BAABBQ010000001.1"/>
</dbReference>
<name>A0ABP7SZG8_9SPHN</name>
<feature type="signal peptide" evidence="1">
    <location>
        <begin position="1"/>
        <end position="22"/>
    </location>
</feature>
<proteinExistence type="predicted"/>
<accession>A0ABP7SZG8</accession>
<protein>
    <submittedName>
        <fullName evidence="2">Uncharacterized protein</fullName>
    </submittedName>
</protein>
<keyword evidence="1" id="KW-0732">Signal</keyword>
<feature type="chain" id="PRO_5046613952" evidence="1">
    <location>
        <begin position="23"/>
        <end position="90"/>
    </location>
</feature>
<organism evidence="2 3">
    <name type="scientific">Sphingomonas swuensis</name>
    <dbReference type="NCBI Taxonomy" id="977800"/>
    <lineage>
        <taxon>Bacteria</taxon>
        <taxon>Pseudomonadati</taxon>
        <taxon>Pseudomonadota</taxon>
        <taxon>Alphaproteobacteria</taxon>
        <taxon>Sphingomonadales</taxon>
        <taxon>Sphingomonadaceae</taxon>
        <taxon>Sphingomonas</taxon>
    </lineage>
</organism>